<protein>
    <submittedName>
        <fullName evidence="1">Uncharacterized protein</fullName>
    </submittedName>
</protein>
<dbReference type="HOGENOM" id="CLU_2947942_0_0_1"/>
<reference evidence="1 2" key="1">
    <citation type="submission" date="2014-04" db="EMBL/GenBank/DDBJ databases">
        <title>Evolutionary Origins and Diversification of the Mycorrhizal Mutualists.</title>
        <authorList>
            <consortium name="DOE Joint Genome Institute"/>
            <consortium name="Mycorrhizal Genomics Consortium"/>
            <person name="Kohler A."/>
            <person name="Kuo A."/>
            <person name="Nagy L.G."/>
            <person name="Floudas D."/>
            <person name="Copeland A."/>
            <person name="Barry K.W."/>
            <person name="Cichocki N."/>
            <person name="Veneault-Fourrey C."/>
            <person name="LaButti K."/>
            <person name="Lindquist E.A."/>
            <person name="Lipzen A."/>
            <person name="Lundell T."/>
            <person name="Morin E."/>
            <person name="Murat C."/>
            <person name="Riley R."/>
            <person name="Ohm R."/>
            <person name="Sun H."/>
            <person name="Tunlid A."/>
            <person name="Henrissat B."/>
            <person name="Grigoriev I.V."/>
            <person name="Hibbett D.S."/>
            <person name="Martin F."/>
        </authorList>
    </citation>
    <scope>NUCLEOTIDE SEQUENCE [LARGE SCALE GENOMIC DNA]</scope>
    <source>
        <strain evidence="1 2">Koide BX008</strain>
    </source>
</reference>
<dbReference type="Proteomes" id="UP000054549">
    <property type="component" value="Unassembled WGS sequence"/>
</dbReference>
<proteinExistence type="predicted"/>
<organism evidence="1 2">
    <name type="scientific">Amanita muscaria (strain Koide BX008)</name>
    <dbReference type="NCBI Taxonomy" id="946122"/>
    <lineage>
        <taxon>Eukaryota</taxon>
        <taxon>Fungi</taxon>
        <taxon>Dikarya</taxon>
        <taxon>Basidiomycota</taxon>
        <taxon>Agaricomycotina</taxon>
        <taxon>Agaricomycetes</taxon>
        <taxon>Agaricomycetidae</taxon>
        <taxon>Agaricales</taxon>
        <taxon>Pluteineae</taxon>
        <taxon>Amanitaceae</taxon>
        <taxon>Amanita</taxon>
    </lineage>
</organism>
<gene>
    <name evidence="1" type="ORF">M378DRAFT_165970</name>
</gene>
<dbReference type="AlphaFoldDB" id="A0A0C2WL31"/>
<evidence type="ECO:0000313" key="1">
    <source>
        <dbReference type="EMBL" id="KIL62267.1"/>
    </source>
</evidence>
<sequence>MRLRATATFGQTAVQGQKGAEAMTRNGFEFPTLVVTNVPNVNNLSISVFLSETLIPSRTRR</sequence>
<feature type="non-terminal residue" evidence="1">
    <location>
        <position position="61"/>
    </location>
</feature>
<accession>A0A0C2WL31</accession>
<dbReference type="EMBL" id="KN818273">
    <property type="protein sequence ID" value="KIL62267.1"/>
    <property type="molecule type" value="Genomic_DNA"/>
</dbReference>
<evidence type="ECO:0000313" key="2">
    <source>
        <dbReference type="Proteomes" id="UP000054549"/>
    </source>
</evidence>
<name>A0A0C2WL31_AMAMK</name>
<keyword evidence="2" id="KW-1185">Reference proteome</keyword>
<dbReference type="InParanoid" id="A0A0C2WL31"/>